<gene>
    <name evidence="1" type="ordered locus">Sta7437_4838</name>
</gene>
<keyword evidence="2" id="KW-1185">Reference proteome</keyword>
<evidence type="ECO:0000313" key="1">
    <source>
        <dbReference type="EMBL" id="AFZ38271.1"/>
    </source>
</evidence>
<name>K9Y1I7_STAC7</name>
<dbReference type="HOGENOM" id="CLU_1427210_0_0_3"/>
<reference evidence="2" key="1">
    <citation type="journal article" date="2013" name="Proc. Natl. Acad. Sci. U.S.A.">
        <title>Improving the coverage of the cyanobacterial phylum using diversity-driven genome sequencing.</title>
        <authorList>
            <person name="Shih P.M."/>
            <person name="Wu D."/>
            <person name="Latifi A."/>
            <person name="Axen S.D."/>
            <person name="Fewer D.P."/>
            <person name="Talla E."/>
            <person name="Calteau A."/>
            <person name="Cai F."/>
            <person name="Tandeau de Marsac N."/>
            <person name="Rippka R."/>
            <person name="Herdman M."/>
            <person name="Sivonen K."/>
            <person name="Coursin T."/>
            <person name="Laurent T."/>
            <person name="Goodwin L."/>
            <person name="Nolan M."/>
            <person name="Davenport K.W."/>
            <person name="Han C.S."/>
            <person name="Rubin E.M."/>
            <person name="Eisen J.A."/>
            <person name="Woyke T."/>
            <person name="Gugger M."/>
            <person name="Kerfeld C.A."/>
        </authorList>
    </citation>
    <scope>NUCLEOTIDE SEQUENCE [LARGE SCALE GENOMIC DNA]</scope>
    <source>
        <strain evidence="2">ATCC 29371 / PCC 7437</strain>
        <plasmid evidence="2">Plasmid pSTA7437.02</plasmid>
    </source>
</reference>
<dbReference type="KEGG" id="scs:Sta7437_4838"/>
<proteinExistence type="predicted"/>
<geneLocation type="plasmid" evidence="1 2">
    <name>pSTA7437.02</name>
</geneLocation>
<dbReference type="OrthoDB" id="510226at2"/>
<dbReference type="Proteomes" id="UP000010473">
    <property type="component" value="Plasmid pSTA7437.02"/>
</dbReference>
<dbReference type="EMBL" id="CP003655">
    <property type="protein sequence ID" value="AFZ38271.1"/>
    <property type="molecule type" value="Genomic_DNA"/>
</dbReference>
<protein>
    <submittedName>
        <fullName evidence="1">Uncharacterized protein</fullName>
    </submittedName>
</protein>
<accession>K9Y1I7</accession>
<sequence>MLTPQYLNSFRLLSILLILFTNTPVFALPKPTELLDRNSQVVAQLATSQWQRFNLDSNSSIMMPGYSLTTTDGVEGVHNSVRYFAYSESLGTEVIQKCAVYNCEMVLGLMINEVIEEKNLTLEDSKPIQVNSQQYPANGIEFIARDNASNGRMKGRIYLVGDRLYILGAGTNNDYFDNETSIFLDSLSLI</sequence>
<dbReference type="RefSeq" id="WP_015195648.1">
    <property type="nucleotide sequence ID" value="NC_019749.1"/>
</dbReference>
<evidence type="ECO:0000313" key="2">
    <source>
        <dbReference type="Proteomes" id="UP000010473"/>
    </source>
</evidence>
<dbReference type="AlphaFoldDB" id="K9Y1I7"/>
<keyword evidence="1" id="KW-0614">Plasmid</keyword>
<organism evidence="1 2">
    <name type="scientific">Stanieria cyanosphaera (strain ATCC 29371 / PCC 7437)</name>
    <dbReference type="NCBI Taxonomy" id="111780"/>
    <lineage>
        <taxon>Bacteria</taxon>
        <taxon>Bacillati</taxon>
        <taxon>Cyanobacteriota</taxon>
        <taxon>Cyanophyceae</taxon>
        <taxon>Pleurocapsales</taxon>
        <taxon>Dermocarpellaceae</taxon>
        <taxon>Stanieria</taxon>
    </lineage>
</organism>